<keyword evidence="6 12" id="KW-0863">Zinc-finger</keyword>
<keyword evidence="8 13" id="KW-0694">RNA-binding</keyword>
<dbReference type="FunFam" id="3.30.70.330:FF:000233">
    <property type="entry name" value="Zinc finger CCHC-type and RNA-binding motif-containing protein 1"/>
    <property type="match status" value="1"/>
</dbReference>
<dbReference type="Gene3D" id="4.10.60.10">
    <property type="entry name" value="Zinc finger, CCHC-type"/>
    <property type="match status" value="1"/>
</dbReference>
<comment type="subcellular location">
    <subcellularLocation>
        <location evidence="1">Nucleus</location>
    </subcellularLocation>
</comment>
<dbReference type="SUPFAM" id="SSF54928">
    <property type="entry name" value="RNA-binding domain, RBD"/>
    <property type="match status" value="1"/>
</dbReference>
<protein>
    <recommendedName>
        <fullName evidence="2">Zinc finger CCHC-type and RNA-binding motif-containing protein 1</fullName>
    </recommendedName>
    <alternativeName>
        <fullName evidence="11">U11/U12 small nuclear ribonucleoprotein 31 kDa protein</fullName>
    </alternativeName>
</protein>
<dbReference type="PANTHER" id="PTHR46259">
    <property type="entry name" value="ZINC FINGER CCHC-TYPE AND RNA-BINDING MOTIF-CONTAINING PROTEIN 1"/>
    <property type="match status" value="1"/>
</dbReference>
<evidence type="ECO:0000256" key="4">
    <source>
        <dbReference type="ARBA" id="ARBA00022723"/>
    </source>
</evidence>
<dbReference type="SUPFAM" id="SSF57756">
    <property type="entry name" value="Retrovirus zinc finger-like domains"/>
    <property type="match status" value="1"/>
</dbReference>
<dbReference type="SMART" id="SM00360">
    <property type="entry name" value="RRM"/>
    <property type="match status" value="1"/>
</dbReference>
<keyword evidence="10" id="KW-0539">Nucleus</keyword>
<dbReference type="EMBL" id="GGMS01008061">
    <property type="protein sequence ID" value="MBY77264.1"/>
    <property type="molecule type" value="Transcribed_RNA"/>
</dbReference>
<evidence type="ECO:0000256" key="14">
    <source>
        <dbReference type="SAM" id="MobiDB-lite"/>
    </source>
</evidence>
<dbReference type="Pfam" id="PF00098">
    <property type="entry name" value="zf-CCHC"/>
    <property type="match status" value="1"/>
</dbReference>
<evidence type="ECO:0000256" key="10">
    <source>
        <dbReference type="ARBA" id="ARBA00023242"/>
    </source>
</evidence>
<dbReference type="RefSeq" id="XP_025412401.1">
    <property type="nucleotide sequence ID" value="XM_025556616.1"/>
</dbReference>
<evidence type="ECO:0000256" key="5">
    <source>
        <dbReference type="ARBA" id="ARBA00022728"/>
    </source>
</evidence>
<dbReference type="Pfam" id="PF00076">
    <property type="entry name" value="RRM_1"/>
    <property type="match status" value="1"/>
</dbReference>
<feature type="region of interest" description="Disordered" evidence="14">
    <location>
        <begin position="126"/>
        <end position="146"/>
    </location>
</feature>
<feature type="domain" description="RRM" evidence="15">
    <location>
        <begin position="9"/>
        <end position="87"/>
    </location>
</feature>
<keyword evidence="3" id="KW-0507">mRNA processing</keyword>
<evidence type="ECO:0000256" key="6">
    <source>
        <dbReference type="ARBA" id="ARBA00022771"/>
    </source>
</evidence>
<evidence type="ECO:0000256" key="8">
    <source>
        <dbReference type="ARBA" id="ARBA00022884"/>
    </source>
</evidence>
<name>A0A2S2QHR6_9HEMI</name>
<gene>
    <name evidence="17" type="primary">zcrb1</name>
    <name evidence="19" type="synonym">LOC112684894</name>
    <name evidence="17" type="ORF">g.84539</name>
</gene>
<dbReference type="PANTHER" id="PTHR46259:SF1">
    <property type="entry name" value="ZINC FINGER CCHC-TYPE AND RNA-BINDING MOTIF-CONTAINING PROTEIN 1"/>
    <property type="match status" value="1"/>
</dbReference>
<evidence type="ECO:0000256" key="7">
    <source>
        <dbReference type="ARBA" id="ARBA00022833"/>
    </source>
</evidence>
<dbReference type="InterPro" id="IPR001878">
    <property type="entry name" value="Znf_CCHC"/>
</dbReference>
<evidence type="ECO:0000259" key="15">
    <source>
        <dbReference type="PROSITE" id="PS50102"/>
    </source>
</evidence>
<evidence type="ECO:0000256" key="2">
    <source>
        <dbReference type="ARBA" id="ARBA00015428"/>
    </source>
</evidence>
<dbReference type="PROSITE" id="PS50158">
    <property type="entry name" value="ZF_CCHC"/>
    <property type="match status" value="1"/>
</dbReference>
<dbReference type="InterPro" id="IPR044598">
    <property type="entry name" value="ZCRB1"/>
</dbReference>
<evidence type="ECO:0000259" key="16">
    <source>
        <dbReference type="PROSITE" id="PS50158"/>
    </source>
</evidence>
<evidence type="ECO:0000256" key="3">
    <source>
        <dbReference type="ARBA" id="ARBA00022664"/>
    </source>
</evidence>
<feature type="domain" description="CCHC-type" evidence="16">
    <location>
        <begin position="106"/>
        <end position="121"/>
    </location>
</feature>
<keyword evidence="7" id="KW-0862">Zinc</keyword>
<proteinExistence type="predicted"/>
<evidence type="ECO:0000256" key="13">
    <source>
        <dbReference type="PROSITE-ProRule" id="PRU00176"/>
    </source>
</evidence>
<evidence type="ECO:0000256" key="9">
    <source>
        <dbReference type="ARBA" id="ARBA00023187"/>
    </source>
</evidence>
<dbReference type="GO" id="GO:0003723">
    <property type="term" value="F:RNA binding"/>
    <property type="evidence" value="ECO:0007669"/>
    <property type="project" value="UniProtKB-UniRule"/>
</dbReference>
<dbReference type="SMART" id="SM00343">
    <property type="entry name" value="ZnF_C2HC"/>
    <property type="match status" value="1"/>
</dbReference>
<dbReference type="PROSITE" id="PS50102">
    <property type="entry name" value="RRM"/>
    <property type="match status" value="1"/>
</dbReference>
<dbReference type="GO" id="GO:0000398">
    <property type="term" value="P:mRNA splicing, via spliceosome"/>
    <property type="evidence" value="ECO:0007669"/>
    <property type="project" value="InterPro"/>
</dbReference>
<evidence type="ECO:0000313" key="19">
    <source>
        <dbReference type="RefSeq" id="XP_025412401.1"/>
    </source>
</evidence>
<dbReference type="InterPro" id="IPR034219">
    <property type="entry name" value="ZCRB1_RRM"/>
</dbReference>
<accession>A0A2S2QHR6</accession>
<organism evidence="17">
    <name type="scientific">Sipha flava</name>
    <name type="common">yellow sugarcane aphid</name>
    <dbReference type="NCBI Taxonomy" id="143950"/>
    <lineage>
        <taxon>Eukaryota</taxon>
        <taxon>Metazoa</taxon>
        <taxon>Ecdysozoa</taxon>
        <taxon>Arthropoda</taxon>
        <taxon>Hexapoda</taxon>
        <taxon>Insecta</taxon>
        <taxon>Pterygota</taxon>
        <taxon>Neoptera</taxon>
        <taxon>Paraneoptera</taxon>
        <taxon>Hemiptera</taxon>
        <taxon>Sternorrhyncha</taxon>
        <taxon>Aphidomorpha</taxon>
        <taxon>Aphidoidea</taxon>
        <taxon>Aphididae</taxon>
        <taxon>Sipha</taxon>
    </lineage>
</organism>
<dbReference type="InterPro" id="IPR036875">
    <property type="entry name" value="Znf_CCHC_sf"/>
</dbReference>
<keyword evidence="5" id="KW-0747">Spliceosome</keyword>
<evidence type="ECO:0000256" key="12">
    <source>
        <dbReference type="PROSITE-ProRule" id="PRU00047"/>
    </source>
</evidence>
<dbReference type="InterPro" id="IPR035979">
    <property type="entry name" value="RBD_domain_sf"/>
</dbReference>
<evidence type="ECO:0000256" key="11">
    <source>
        <dbReference type="ARBA" id="ARBA00032031"/>
    </source>
</evidence>
<keyword evidence="4" id="KW-0479">Metal-binding</keyword>
<reference evidence="19" key="2">
    <citation type="submission" date="2025-04" db="UniProtKB">
        <authorList>
            <consortium name="RefSeq"/>
        </authorList>
    </citation>
    <scope>IDENTIFICATION</scope>
    <source>
        <tissue evidence="19">Whole body</tissue>
    </source>
</reference>
<dbReference type="Gene3D" id="3.30.70.330">
    <property type="match status" value="1"/>
</dbReference>
<dbReference type="InterPro" id="IPR012677">
    <property type="entry name" value="Nucleotide-bd_a/b_plait_sf"/>
</dbReference>
<sequence>MSKLAPSKCTVYVSNLPFNLTNNDLHKIFEKYGKVVKVTIVKDKISRQSKGVAFVLFLNRDEANFCVKSTNKVQMFGRTIKSSIAIDNGRSTEFIRKRQYIDKTSCYECGKEGHLSYKCPENCLGERQPPPKKKKKKSLESKNQESYLSSDEDTIFYNKKEKNLMQLYSDEEKSSISEIETLSAVIQEEQEKNVDVQKVHVQHKKIYRKNSYFSDEEELTD</sequence>
<dbReference type="InterPro" id="IPR000504">
    <property type="entry name" value="RRM_dom"/>
</dbReference>
<dbReference type="CDD" id="cd12393">
    <property type="entry name" value="RRM_ZCRB1"/>
    <property type="match status" value="1"/>
</dbReference>
<dbReference type="AlphaFoldDB" id="A0A2S2QHR6"/>
<dbReference type="Proteomes" id="UP000694846">
    <property type="component" value="Unplaced"/>
</dbReference>
<dbReference type="GO" id="GO:0005689">
    <property type="term" value="C:U12-type spliceosomal complex"/>
    <property type="evidence" value="ECO:0007669"/>
    <property type="project" value="InterPro"/>
</dbReference>
<keyword evidence="9" id="KW-0508">mRNA splicing</keyword>
<evidence type="ECO:0000256" key="1">
    <source>
        <dbReference type="ARBA" id="ARBA00004123"/>
    </source>
</evidence>
<dbReference type="OrthoDB" id="267048at2759"/>
<keyword evidence="18" id="KW-1185">Reference proteome</keyword>
<dbReference type="GO" id="GO:0008270">
    <property type="term" value="F:zinc ion binding"/>
    <property type="evidence" value="ECO:0007669"/>
    <property type="project" value="UniProtKB-KW"/>
</dbReference>
<evidence type="ECO:0000313" key="17">
    <source>
        <dbReference type="EMBL" id="MBY77264.1"/>
    </source>
</evidence>
<reference evidence="17" key="1">
    <citation type="submission" date="2018-04" db="EMBL/GenBank/DDBJ databases">
        <title>Transcriptome assembly of Sipha flava.</title>
        <authorList>
            <person name="Scully E.D."/>
            <person name="Geib S.M."/>
            <person name="Palmer N.A."/>
            <person name="Koch K."/>
            <person name="Bradshaw J."/>
            <person name="Heng-Moss T."/>
            <person name="Sarath G."/>
        </authorList>
    </citation>
    <scope>NUCLEOTIDE SEQUENCE</scope>
</reference>
<evidence type="ECO:0000313" key="18">
    <source>
        <dbReference type="Proteomes" id="UP000694846"/>
    </source>
</evidence>